<keyword evidence="1 4" id="KW-0732">Signal</keyword>
<dbReference type="FunFam" id="1.10.150.280:FF:000001">
    <property type="entry name" value="Competence protein ComEA helix-hairpin-helix repeat region"/>
    <property type="match status" value="1"/>
</dbReference>
<dbReference type="InterPro" id="IPR010994">
    <property type="entry name" value="RuvA_2-like"/>
</dbReference>
<dbReference type="OrthoDB" id="7510573at2"/>
<feature type="signal peptide" evidence="4">
    <location>
        <begin position="1"/>
        <end position="26"/>
    </location>
</feature>
<dbReference type="Gene3D" id="1.10.150.280">
    <property type="entry name" value="AF1531-like domain"/>
    <property type="match status" value="1"/>
</dbReference>
<evidence type="ECO:0000313" key="6">
    <source>
        <dbReference type="Proteomes" id="UP000319411"/>
    </source>
</evidence>
<name>A0A518XAK1_9GAMM</name>
<keyword evidence="2" id="KW-0677">Repeat</keyword>
<dbReference type="PANTHER" id="PTHR21180:SF32">
    <property type="entry name" value="ENDONUCLEASE_EXONUCLEASE_PHOSPHATASE FAMILY DOMAIN-CONTAINING PROTEIN 1"/>
    <property type="match status" value="1"/>
</dbReference>
<dbReference type="AlphaFoldDB" id="A0A518XAK1"/>
<dbReference type="EMBL" id="CP032702">
    <property type="protein sequence ID" value="QDY41221.1"/>
    <property type="molecule type" value="Genomic_DNA"/>
</dbReference>
<evidence type="ECO:0000256" key="2">
    <source>
        <dbReference type="ARBA" id="ARBA00022737"/>
    </source>
</evidence>
<dbReference type="GO" id="GO:0015627">
    <property type="term" value="C:type II protein secretion system complex"/>
    <property type="evidence" value="ECO:0007669"/>
    <property type="project" value="TreeGrafter"/>
</dbReference>
<dbReference type="GO" id="GO:0003677">
    <property type="term" value="F:DNA binding"/>
    <property type="evidence" value="ECO:0007669"/>
    <property type="project" value="UniProtKB-KW"/>
</dbReference>
<keyword evidence="5" id="KW-0238">DNA-binding</keyword>
<proteinExistence type="predicted"/>
<dbReference type="PANTHER" id="PTHR21180">
    <property type="entry name" value="ENDONUCLEASE/EXONUCLEASE/PHOSPHATASE FAMILY DOMAIN-CONTAINING PROTEIN 1"/>
    <property type="match status" value="1"/>
</dbReference>
<feature type="chain" id="PRO_5021881358" description="Uncharacterized protein YbaV" evidence="4">
    <location>
        <begin position="27"/>
        <end position="107"/>
    </location>
</feature>
<dbReference type="RefSeq" id="WP_145887559.1">
    <property type="nucleotide sequence ID" value="NZ_CP032702.1"/>
</dbReference>
<reference evidence="5 6" key="1">
    <citation type="submission" date="2018-10" db="EMBL/GenBank/DDBJ databases">
        <title>Genome Sequencing of Pantoea dispersa DSM 32899.</title>
        <authorList>
            <person name="Nawrath M."/>
            <person name="Ottenheim C."/>
            <person name="Wilm A."/>
            <person name="Zimmermann W."/>
            <person name="Wu J.C."/>
        </authorList>
    </citation>
    <scope>NUCLEOTIDE SEQUENCE [LARGE SCALE GENOMIC DNA]</scope>
    <source>
        <strain evidence="5 6">DSM 32899</strain>
    </source>
</reference>
<evidence type="ECO:0000256" key="1">
    <source>
        <dbReference type="ARBA" id="ARBA00022729"/>
    </source>
</evidence>
<organism evidence="5 6">
    <name type="scientific">Candidatus Pantoea soli</name>
    <dbReference type="NCBI Taxonomy" id="3098669"/>
    <lineage>
        <taxon>Bacteria</taxon>
        <taxon>Pseudomonadati</taxon>
        <taxon>Pseudomonadota</taxon>
        <taxon>Gammaproteobacteria</taxon>
        <taxon>Enterobacterales</taxon>
        <taxon>Erwiniaceae</taxon>
        <taxon>Pantoea</taxon>
    </lineage>
</organism>
<sequence length="107" mass="10980">MFKSTFHALCITLALGGAVYSAGAAAAGQSGDVPEVATSTAAETQVSINHASAEQLAAAMNGIGLKKAQAIVSYREQYGPFTEVAQLKEVPGIGSALIERNSSRLKL</sequence>
<dbReference type="SUPFAM" id="SSF47781">
    <property type="entry name" value="RuvA domain 2-like"/>
    <property type="match status" value="1"/>
</dbReference>
<evidence type="ECO:0000256" key="4">
    <source>
        <dbReference type="SAM" id="SignalP"/>
    </source>
</evidence>
<keyword evidence="6" id="KW-1185">Reference proteome</keyword>
<gene>
    <name evidence="5" type="ORF">D8B20_04600</name>
</gene>
<dbReference type="NCBIfam" id="TIGR00426">
    <property type="entry name" value="competence protein ComEA helix-hairpin-helix repeat region"/>
    <property type="match status" value="1"/>
</dbReference>
<evidence type="ECO:0000313" key="5">
    <source>
        <dbReference type="EMBL" id="QDY41221.1"/>
    </source>
</evidence>
<protein>
    <recommendedName>
        <fullName evidence="3">Uncharacterized protein YbaV</fullName>
    </recommendedName>
</protein>
<dbReference type="KEGG" id="pdis:D8B20_04600"/>
<dbReference type="GO" id="GO:0015628">
    <property type="term" value="P:protein secretion by the type II secretion system"/>
    <property type="evidence" value="ECO:0007669"/>
    <property type="project" value="TreeGrafter"/>
</dbReference>
<evidence type="ECO:0000256" key="3">
    <source>
        <dbReference type="ARBA" id="ARBA00070757"/>
    </source>
</evidence>
<dbReference type="InterPro" id="IPR004509">
    <property type="entry name" value="Competence_ComEA_HhH"/>
</dbReference>
<accession>A0A518XAK1</accession>
<dbReference type="InterPro" id="IPR051675">
    <property type="entry name" value="Endo/Exo/Phosphatase_dom_1"/>
</dbReference>
<dbReference type="Pfam" id="PF12836">
    <property type="entry name" value="HHH_3"/>
    <property type="match status" value="1"/>
</dbReference>
<dbReference type="Proteomes" id="UP000319411">
    <property type="component" value="Chromosome"/>
</dbReference>